<name>A0A1I6IKM4_9FIRM</name>
<dbReference type="InterPro" id="IPR012340">
    <property type="entry name" value="NA-bd_OB-fold"/>
</dbReference>
<accession>A0A1I6IKM4</accession>
<dbReference type="EMBL" id="FOZC01000002">
    <property type="protein sequence ID" value="SFR67253.1"/>
    <property type="molecule type" value="Genomic_DNA"/>
</dbReference>
<dbReference type="GO" id="GO:0016787">
    <property type="term" value="F:hydrolase activity"/>
    <property type="evidence" value="ECO:0007669"/>
    <property type="project" value="UniProtKB-KW"/>
</dbReference>
<dbReference type="CDD" id="cd04453">
    <property type="entry name" value="S1_RNase_E"/>
    <property type="match status" value="1"/>
</dbReference>
<gene>
    <name evidence="7" type="ORF">SAMN02910262_00481</name>
</gene>
<dbReference type="SUPFAM" id="SSF50249">
    <property type="entry name" value="Nucleic acid-binding proteins"/>
    <property type="match status" value="1"/>
</dbReference>
<dbReference type="AlphaFoldDB" id="A0A1I6IKM4"/>
<dbReference type="PANTHER" id="PTHR30001:SF0">
    <property type="entry name" value="RIBONUCLEASE G"/>
    <property type="match status" value="1"/>
</dbReference>
<evidence type="ECO:0000256" key="4">
    <source>
        <dbReference type="ARBA" id="ARBA00022842"/>
    </source>
</evidence>
<feature type="domain" description="RNA-binding protein AU-1/Ribonuclease E/G" evidence="6">
    <location>
        <begin position="104"/>
        <end position="372"/>
    </location>
</feature>
<dbReference type="PANTHER" id="PTHR30001">
    <property type="entry name" value="RIBONUCLEASE"/>
    <property type="match status" value="1"/>
</dbReference>
<comment type="cofactor">
    <cofactor evidence="1">
        <name>Mg(2+)</name>
        <dbReference type="ChEBI" id="CHEBI:18420"/>
    </cofactor>
</comment>
<keyword evidence="4" id="KW-0460">Magnesium</keyword>
<dbReference type="RefSeq" id="WP_031471452.1">
    <property type="nucleotide sequence ID" value="NZ_FOZC01000002.1"/>
</dbReference>
<proteinExistence type="predicted"/>
<dbReference type="GO" id="GO:0005737">
    <property type="term" value="C:cytoplasm"/>
    <property type="evidence" value="ECO:0007669"/>
    <property type="project" value="TreeGrafter"/>
</dbReference>
<dbReference type="GO" id="GO:0004540">
    <property type="term" value="F:RNA nuclease activity"/>
    <property type="evidence" value="ECO:0007669"/>
    <property type="project" value="InterPro"/>
</dbReference>
<evidence type="ECO:0000256" key="1">
    <source>
        <dbReference type="ARBA" id="ARBA00001946"/>
    </source>
</evidence>
<reference evidence="7 8" key="1">
    <citation type="submission" date="2016-10" db="EMBL/GenBank/DDBJ databases">
        <authorList>
            <person name="de Groot N.N."/>
        </authorList>
    </citation>
    <scope>NUCLEOTIDE SEQUENCE [LARGE SCALE GENOMIC DNA]</scope>
    <source>
        <strain evidence="7 8">F</strain>
    </source>
</reference>
<keyword evidence="2" id="KW-0479">Metal-binding</keyword>
<evidence type="ECO:0000256" key="5">
    <source>
        <dbReference type="ARBA" id="ARBA00022884"/>
    </source>
</evidence>
<dbReference type="Proteomes" id="UP000214760">
    <property type="component" value="Unassembled WGS sequence"/>
</dbReference>
<evidence type="ECO:0000256" key="3">
    <source>
        <dbReference type="ARBA" id="ARBA00022801"/>
    </source>
</evidence>
<dbReference type="InterPro" id="IPR019307">
    <property type="entry name" value="RNA-bd_AU-1/RNase_E/G"/>
</dbReference>
<evidence type="ECO:0000313" key="8">
    <source>
        <dbReference type="Proteomes" id="UP000214760"/>
    </source>
</evidence>
<sequence>MNRFVITELEGRTVTAGYENGRLMALIPEENDGEGKIGEIFVGRVQNVLKNINAAFVEYLPGKIGYLSFREAHGRPMRNGACFPVQIAKEAVKTKDPVLTCELSFPGRYCVVTVGDGEIGVSHRIRSDAERNRLKEIAGTLLDGEYGAIIRTAAEAVPEEELTEELRNLRMVAEETVRKAGMRTPFTRLREGDPEYIRQLRDTASFLEEVVTDLPEVRDRITEHFRQEAPDELGKLRFYDDPMIPLVKLRGLEKELDGALRSLVWMKSGANLVIERTEALTVIDVNTGKFITGKKMRDAVRKINLEAAEEAARQMSLRNLTGMILIDFINMKEKEDTEEVLSCLRNAVQKDHVRTVVVDMTALGLVEVTRQKQRRPIAEVFRRAKCAVAPQE</sequence>
<dbReference type="GO" id="GO:0046872">
    <property type="term" value="F:metal ion binding"/>
    <property type="evidence" value="ECO:0007669"/>
    <property type="project" value="UniProtKB-KW"/>
</dbReference>
<dbReference type="Pfam" id="PF10150">
    <property type="entry name" value="RNase_E_G"/>
    <property type="match status" value="1"/>
</dbReference>
<evidence type="ECO:0000256" key="2">
    <source>
        <dbReference type="ARBA" id="ARBA00022723"/>
    </source>
</evidence>
<evidence type="ECO:0000313" key="7">
    <source>
        <dbReference type="EMBL" id="SFR67253.1"/>
    </source>
</evidence>
<keyword evidence="3" id="KW-0378">Hydrolase</keyword>
<dbReference type="GO" id="GO:0006364">
    <property type="term" value="P:rRNA processing"/>
    <property type="evidence" value="ECO:0007669"/>
    <property type="project" value="TreeGrafter"/>
</dbReference>
<dbReference type="InterPro" id="IPR004659">
    <property type="entry name" value="RNase_E/G"/>
</dbReference>
<protein>
    <submittedName>
        <fullName evidence="7">Ribonuclease G</fullName>
    </submittedName>
</protein>
<organism evidence="7 8">
    <name type="scientific">[Clostridium] aminophilum</name>
    <dbReference type="NCBI Taxonomy" id="1526"/>
    <lineage>
        <taxon>Bacteria</taxon>
        <taxon>Bacillati</taxon>
        <taxon>Bacillota</taxon>
        <taxon>Clostridia</taxon>
        <taxon>Lachnospirales</taxon>
        <taxon>Lachnospiraceae</taxon>
    </lineage>
</organism>
<dbReference type="Gene3D" id="2.40.50.140">
    <property type="entry name" value="Nucleic acid-binding proteins"/>
    <property type="match status" value="1"/>
</dbReference>
<keyword evidence="5" id="KW-0694">RNA-binding</keyword>
<dbReference type="GO" id="GO:0003723">
    <property type="term" value="F:RNA binding"/>
    <property type="evidence" value="ECO:0007669"/>
    <property type="project" value="UniProtKB-KW"/>
</dbReference>
<evidence type="ECO:0000259" key="6">
    <source>
        <dbReference type="Pfam" id="PF10150"/>
    </source>
</evidence>